<organism evidence="2 3">
    <name type="scientific">Vairimorpha necatrix</name>
    <dbReference type="NCBI Taxonomy" id="6039"/>
    <lineage>
        <taxon>Eukaryota</taxon>
        <taxon>Fungi</taxon>
        <taxon>Fungi incertae sedis</taxon>
        <taxon>Microsporidia</taxon>
        <taxon>Nosematidae</taxon>
        <taxon>Vairimorpha</taxon>
    </lineage>
</organism>
<feature type="transmembrane region" description="Helical" evidence="1">
    <location>
        <begin position="461"/>
        <end position="483"/>
    </location>
</feature>
<keyword evidence="1" id="KW-0472">Membrane</keyword>
<name>A0AAX4J9R1_9MICR</name>
<evidence type="ECO:0000313" key="2">
    <source>
        <dbReference type="EMBL" id="WUR02680.1"/>
    </source>
</evidence>
<dbReference type="KEGG" id="vnx:VNE69_02201"/>
<dbReference type="GeneID" id="90540491"/>
<dbReference type="RefSeq" id="XP_065328825.1">
    <property type="nucleotide sequence ID" value="XM_065472753.1"/>
</dbReference>
<accession>A0AAX4J9R1</accession>
<feature type="transmembrane region" description="Helical" evidence="1">
    <location>
        <begin position="386"/>
        <end position="411"/>
    </location>
</feature>
<dbReference type="AlphaFoldDB" id="A0AAX4J9R1"/>
<protein>
    <submittedName>
        <fullName evidence="2">Uncharacterized protein</fullName>
    </submittedName>
</protein>
<feature type="transmembrane region" description="Helical" evidence="1">
    <location>
        <begin position="335"/>
        <end position="354"/>
    </location>
</feature>
<evidence type="ECO:0000313" key="3">
    <source>
        <dbReference type="Proteomes" id="UP001334084"/>
    </source>
</evidence>
<dbReference type="EMBL" id="CP142727">
    <property type="protein sequence ID" value="WUR02680.1"/>
    <property type="molecule type" value="Genomic_DNA"/>
</dbReference>
<keyword evidence="1" id="KW-0812">Transmembrane</keyword>
<keyword evidence="1" id="KW-1133">Transmembrane helix</keyword>
<proteinExistence type="predicted"/>
<feature type="transmembrane region" description="Helical" evidence="1">
    <location>
        <begin position="423"/>
        <end position="441"/>
    </location>
</feature>
<gene>
    <name evidence="2" type="ORF">VNE69_02201</name>
</gene>
<reference evidence="2" key="1">
    <citation type="journal article" date="2024" name="BMC Genomics">
        <title>Functional annotation of a divergent genome using sequence and structure-based similarity.</title>
        <authorList>
            <person name="Svedberg D."/>
            <person name="Winiger R.R."/>
            <person name="Berg A."/>
            <person name="Sharma H."/>
            <person name="Tellgren-Roth C."/>
            <person name="Debrunner-Vossbrinck B.A."/>
            <person name="Vossbrinck C.R."/>
            <person name="Barandun J."/>
        </authorList>
    </citation>
    <scope>NUCLEOTIDE SEQUENCE</scope>
    <source>
        <strain evidence="2">Illinois isolate</strain>
    </source>
</reference>
<keyword evidence="3" id="KW-1185">Reference proteome</keyword>
<dbReference type="Proteomes" id="UP001334084">
    <property type="component" value="Chromosome 2"/>
</dbReference>
<evidence type="ECO:0000256" key="1">
    <source>
        <dbReference type="SAM" id="Phobius"/>
    </source>
</evidence>
<feature type="transmembrane region" description="Helical" evidence="1">
    <location>
        <begin position="489"/>
        <end position="508"/>
    </location>
</feature>
<sequence length="590" mass="69844">MLEINNMTFYIEEQIICTNQKFKVHGVCGIMGRYNLLRECFISEFTASLFKKIPLLSAHMKIYYKNEEIKYKFSKCLLNPYTFFNVEDKVEDIFYFVNKKLADEVIKDFDLGEYRKLCIGELGPSVSNILEMAIAACSGSKVAYCYEILDPYKSTEFYLRLLKKYSVLNESIIFVETQSFDKHLFDSFIVFHDKTISSYNKEIDSLTGNICNIKNYESFVYETYVSKFNNIPNGNYYEYEDSTTDNDSCITSLDSSSSVSTEDNSNVENFLQMIIYKCKIWSSFIQFCKSITPDLSKALTLVTLKFNRPEISNELSIYYTNVGNITMIIFCCKHWFSLHFLFLQIYCWILIYHLSVKNTDYTVLSLISKFTILPKWLKKFEKIFDFFTLLIFLKYLIFFETHCISQFYNIFKTEYIKKMPQTSLISSIIYTCVFYSSNYLIDEDYTFIRKYHGVAFNSSTVYFYFIFYSFISSIFPFILVSIILNIYDILIVLLNCQFNIPLFNYFMAKKSKFLISVYLITRNYFAVKESEVVKYPRYYKFLKSFDMYEIAKNLSENKMDKHSLILLTLENIEQNIVSKFKKLHHENLSS</sequence>